<dbReference type="Proteomes" id="UP000198211">
    <property type="component" value="Unassembled WGS sequence"/>
</dbReference>
<accession>A0A225VTW7</accession>
<comment type="caution">
    <text evidence="5">The sequence shown here is derived from an EMBL/GenBank/DDBJ whole genome shotgun (WGS) entry which is preliminary data.</text>
</comment>
<evidence type="ECO:0000256" key="2">
    <source>
        <dbReference type="ARBA" id="ARBA00004613"/>
    </source>
</evidence>
<dbReference type="Pfam" id="PF20147">
    <property type="entry name" value="Crinkler"/>
    <property type="match status" value="1"/>
</dbReference>
<dbReference type="GO" id="GO:0005576">
    <property type="term" value="C:extracellular region"/>
    <property type="evidence" value="ECO:0007669"/>
    <property type="project" value="UniProtKB-SubCell"/>
</dbReference>
<dbReference type="GO" id="GO:0043657">
    <property type="term" value="C:host cell"/>
    <property type="evidence" value="ECO:0007669"/>
    <property type="project" value="UniProtKB-SubCell"/>
</dbReference>
<dbReference type="EMBL" id="NBNE01003034">
    <property type="protein sequence ID" value="OWZ08755.1"/>
    <property type="molecule type" value="Genomic_DNA"/>
</dbReference>
<evidence type="ECO:0000313" key="6">
    <source>
        <dbReference type="Proteomes" id="UP000198211"/>
    </source>
</evidence>
<dbReference type="InterPro" id="IPR045379">
    <property type="entry name" value="Crinkler_N"/>
</dbReference>
<comment type="subcellular location">
    <subcellularLocation>
        <location evidence="1">Host cell</location>
    </subcellularLocation>
    <subcellularLocation>
        <location evidence="2">Secreted</location>
    </subcellularLocation>
</comment>
<evidence type="ECO:0000256" key="1">
    <source>
        <dbReference type="ARBA" id="ARBA00004340"/>
    </source>
</evidence>
<proteinExistence type="predicted"/>
<keyword evidence="3" id="KW-0964">Secreted</keyword>
<evidence type="ECO:0000259" key="4">
    <source>
        <dbReference type="Pfam" id="PF20147"/>
    </source>
</evidence>
<reference evidence="6" key="1">
    <citation type="submission" date="2017-03" db="EMBL/GenBank/DDBJ databases">
        <title>Phytopthora megakarya and P. palmivora, two closely related causual agents of cacao black pod achieved similar genome size and gene model numbers by different mechanisms.</title>
        <authorList>
            <person name="Ali S."/>
            <person name="Shao J."/>
            <person name="Larry D.J."/>
            <person name="Kronmiller B."/>
            <person name="Shen D."/>
            <person name="Strem M.D."/>
            <person name="Melnick R.L."/>
            <person name="Guiltinan M.J."/>
            <person name="Tyler B.M."/>
            <person name="Meinhardt L.W."/>
            <person name="Bailey B.A."/>
        </authorList>
    </citation>
    <scope>NUCLEOTIDE SEQUENCE [LARGE SCALE GENOMIC DNA]</scope>
    <source>
        <strain evidence="6">zdho120</strain>
    </source>
</reference>
<evidence type="ECO:0000256" key="3">
    <source>
        <dbReference type="ARBA" id="ARBA00022525"/>
    </source>
</evidence>
<protein>
    <submittedName>
        <fullName evidence="5">Crinkler (CRN)</fullName>
    </submittedName>
</protein>
<organism evidence="5 6">
    <name type="scientific">Phytophthora megakarya</name>
    <dbReference type="NCBI Taxonomy" id="4795"/>
    <lineage>
        <taxon>Eukaryota</taxon>
        <taxon>Sar</taxon>
        <taxon>Stramenopiles</taxon>
        <taxon>Oomycota</taxon>
        <taxon>Peronosporomycetes</taxon>
        <taxon>Peronosporales</taxon>
        <taxon>Peronosporaceae</taxon>
        <taxon>Phytophthora</taxon>
    </lineage>
</organism>
<evidence type="ECO:0000313" key="5">
    <source>
        <dbReference type="EMBL" id="OWZ08755.1"/>
    </source>
</evidence>
<dbReference type="OrthoDB" id="127907at2759"/>
<dbReference type="AlphaFoldDB" id="A0A225VTW7"/>
<sequence>MRTILFTSLPRQENGVRVKHVTFEVDVAEDEYVPESKDVIKAKKQETIKCNANDMQLYRAKTANGAWLNEAGAATVTLDENRNLQGFEQIDPMLWINNDKNFGKNFQPGEGQVHVLFQGNRPRLQLSAKTVLSITVAINSFHNSLRLSKFIVIAVDTPSNTLRSVFIQVNCYSSIIEGGSKLPEICRHRGHDEDWEVGVHIYYALWRLIKDKKRVLLFSKMGSISFDDDQALRFLLDTKAFTNKAETGLLLESIKEVLVLKNVAE</sequence>
<name>A0A225VTW7_9STRA</name>
<keyword evidence="6" id="KW-1185">Reference proteome</keyword>
<gene>
    <name evidence="5" type="ORF">PHMEG_00018651</name>
</gene>
<feature type="domain" description="Crinkler effector protein N-terminal" evidence="4">
    <location>
        <begin position="22"/>
        <end position="118"/>
    </location>
</feature>